<dbReference type="PANTHER" id="PTHR34504:SF2">
    <property type="entry name" value="UPF0150 PROTEIN SSL0259"/>
    <property type="match status" value="1"/>
</dbReference>
<dbReference type="InterPro" id="IPR055811">
    <property type="entry name" value="DUF7387"/>
</dbReference>
<dbReference type="InterPro" id="IPR051404">
    <property type="entry name" value="TA_system_antitoxin"/>
</dbReference>
<dbReference type="STRING" id="39060.SAMN05660706_1035"/>
<keyword evidence="2" id="KW-1185">Reference proteome</keyword>
<sequence length="72" mass="8058">MVSKRFTAAIAKEGEWYVARSLEVEVTSQGKTVEEALTNLKEALELYFEDEEIPENIQAPIIAPLEVNFSNG</sequence>
<dbReference type="EMBL" id="FOYM01000003">
    <property type="protein sequence ID" value="SFQ97854.1"/>
    <property type="molecule type" value="Genomic_DNA"/>
</dbReference>
<dbReference type="OrthoDB" id="573854at2"/>
<protein>
    <submittedName>
        <fullName evidence="1">Predicted nuclease of the RNAse H fold, HicB family</fullName>
    </submittedName>
</protein>
<dbReference type="RefSeq" id="WP_092481866.1">
    <property type="nucleotide sequence ID" value="NZ_FOYM01000003.1"/>
</dbReference>
<dbReference type="SUPFAM" id="SSF143100">
    <property type="entry name" value="TTHA1013/TTHA0281-like"/>
    <property type="match status" value="1"/>
</dbReference>
<dbReference type="Pfam" id="PF24113">
    <property type="entry name" value="DUF7387"/>
    <property type="match status" value="1"/>
</dbReference>
<accession>A0A1I6CXD2</accession>
<dbReference type="Gene3D" id="3.30.160.250">
    <property type="match status" value="1"/>
</dbReference>
<dbReference type="Proteomes" id="UP000199584">
    <property type="component" value="Unassembled WGS sequence"/>
</dbReference>
<reference evidence="2" key="1">
    <citation type="submission" date="2016-10" db="EMBL/GenBank/DDBJ databases">
        <authorList>
            <person name="Varghese N."/>
            <person name="Submissions S."/>
        </authorList>
    </citation>
    <scope>NUCLEOTIDE SEQUENCE [LARGE SCALE GENOMIC DNA]</scope>
    <source>
        <strain evidence="2">DSM 3669</strain>
    </source>
</reference>
<gene>
    <name evidence="1" type="ORF">SAMN05660706_1035</name>
</gene>
<proteinExistence type="predicted"/>
<dbReference type="InterPro" id="IPR035069">
    <property type="entry name" value="TTHA1013/TTHA0281-like"/>
</dbReference>
<organism evidence="1 2">
    <name type="scientific">Desulfoscipio geothermicus DSM 3669</name>
    <dbReference type="NCBI Taxonomy" id="1121426"/>
    <lineage>
        <taxon>Bacteria</taxon>
        <taxon>Bacillati</taxon>
        <taxon>Bacillota</taxon>
        <taxon>Clostridia</taxon>
        <taxon>Eubacteriales</taxon>
        <taxon>Desulfallaceae</taxon>
        <taxon>Desulfoscipio</taxon>
    </lineage>
</organism>
<dbReference type="PANTHER" id="PTHR34504">
    <property type="entry name" value="ANTITOXIN HICB"/>
    <property type="match status" value="1"/>
</dbReference>
<evidence type="ECO:0000313" key="2">
    <source>
        <dbReference type="Proteomes" id="UP000199584"/>
    </source>
</evidence>
<dbReference type="AlphaFoldDB" id="A0A1I6CXD2"/>
<name>A0A1I6CXD2_9FIRM</name>
<evidence type="ECO:0000313" key="1">
    <source>
        <dbReference type="EMBL" id="SFQ97854.1"/>
    </source>
</evidence>